<evidence type="ECO:0000313" key="1">
    <source>
        <dbReference type="EMBL" id="GAG91950.1"/>
    </source>
</evidence>
<gene>
    <name evidence="1" type="ORF">S01H4_46532</name>
</gene>
<name>X1BA57_9ZZZZ</name>
<sequence>MPLKEFSAVLKISEKTIQRYKENEPLNENVSEGLIEIAEIIAMGVEVFGNKIEFLELFDKIEDTIEEVPGSRTSVNRVLVMDSAGNSVKTLRAFASQQKYHYITPLDDNQWNERKINIIGRPSRYAYGEATLQKI</sequence>
<accession>X1BA57</accession>
<proteinExistence type="predicted"/>
<dbReference type="AlphaFoldDB" id="X1BA57"/>
<comment type="caution">
    <text evidence="1">The sequence shown here is derived from an EMBL/GenBank/DDBJ whole genome shotgun (WGS) entry which is preliminary data.</text>
</comment>
<dbReference type="EMBL" id="BART01026015">
    <property type="protein sequence ID" value="GAG91950.1"/>
    <property type="molecule type" value="Genomic_DNA"/>
</dbReference>
<organism evidence="1">
    <name type="scientific">marine sediment metagenome</name>
    <dbReference type="NCBI Taxonomy" id="412755"/>
    <lineage>
        <taxon>unclassified sequences</taxon>
        <taxon>metagenomes</taxon>
        <taxon>ecological metagenomes</taxon>
    </lineage>
</organism>
<reference evidence="1" key="1">
    <citation type="journal article" date="2014" name="Front. Microbiol.">
        <title>High frequency of phylogenetically diverse reductive dehalogenase-homologous genes in deep subseafloor sedimentary metagenomes.</title>
        <authorList>
            <person name="Kawai M."/>
            <person name="Futagami T."/>
            <person name="Toyoda A."/>
            <person name="Takaki Y."/>
            <person name="Nishi S."/>
            <person name="Hori S."/>
            <person name="Arai W."/>
            <person name="Tsubouchi T."/>
            <person name="Morono Y."/>
            <person name="Uchiyama I."/>
            <person name="Ito T."/>
            <person name="Fujiyama A."/>
            <person name="Inagaki F."/>
            <person name="Takami H."/>
        </authorList>
    </citation>
    <scope>NUCLEOTIDE SEQUENCE</scope>
    <source>
        <strain evidence="1">Expedition CK06-06</strain>
    </source>
</reference>
<protein>
    <submittedName>
        <fullName evidence="1">Uncharacterized protein</fullName>
    </submittedName>
</protein>